<name>A0A2U1KMA7_ARTAN</name>
<dbReference type="AlphaFoldDB" id="A0A2U1KMA7"/>
<organism evidence="2 3">
    <name type="scientific">Artemisia annua</name>
    <name type="common">Sweet wormwood</name>
    <dbReference type="NCBI Taxonomy" id="35608"/>
    <lineage>
        <taxon>Eukaryota</taxon>
        <taxon>Viridiplantae</taxon>
        <taxon>Streptophyta</taxon>
        <taxon>Embryophyta</taxon>
        <taxon>Tracheophyta</taxon>
        <taxon>Spermatophyta</taxon>
        <taxon>Magnoliopsida</taxon>
        <taxon>eudicotyledons</taxon>
        <taxon>Gunneridae</taxon>
        <taxon>Pentapetalae</taxon>
        <taxon>asterids</taxon>
        <taxon>campanulids</taxon>
        <taxon>Asterales</taxon>
        <taxon>Asteraceae</taxon>
        <taxon>Asteroideae</taxon>
        <taxon>Anthemideae</taxon>
        <taxon>Artemisiinae</taxon>
        <taxon>Artemisia</taxon>
    </lineage>
</organism>
<reference evidence="2 3" key="1">
    <citation type="journal article" date="2018" name="Mol. Plant">
        <title>The genome of Artemisia annua provides insight into the evolution of Asteraceae family and artemisinin biosynthesis.</title>
        <authorList>
            <person name="Shen Q."/>
            <person name="Zhang L."/>
            <person name="Liao Z."/>
            <person name="Wang S."/>
            <person name="Yan T."/>
            <person name="Shi P."/>
            <person name="Liu M."/>
            <person name="Fu X."/>
            <person name="Pan Q."/>
            <person name="Wang Y."/>
            <person name="Lv Z."/>
            <person name="Lu X."/>
            <person name="Zhang F."/>
            <person name="Jiang W."/>
            <person name="Ma Y."/>
            <person name="Chen M."/>
            <person name="Hao X."/>
            <person name="Li L."/>
            <person name="Tang Y."/>
            <person name="Lv G."/>
            <person name="Zhou Y."/>
            <person name="Sun X."/>
            <person name="Brodelius P.E."/>
            <person name="Rose J.K.C."/>
            <person name="Tang K."/>
        </authorList>
    </citation>
    <scope>NUCLEOTIDE SEQUENCE [LARGE SCALE GENOMIC DNA]</scope>
    <source>
        <strain evidence="3">cv. Huhao1</strain>
        <tissue evidence="2">Leaf</tissue>
    </source>
</reference>
<dbReference type="Proteomes" id="UP000245207">
    <property type="component" value="Unassembled WGS sequence"/>
</dbReference>
<evidence type="ECO:0000256" key="1">
    <source>
        <dbReference type="SAM" id="MobiDB-lite"/>
    </source>
</evidence>
<feature type="region of interest" description="Disordered" evidence="1">
    <location>
        <begin position="67"/>
        <end position="86"/>
    </location>
</feature>
<comment type="caution">
    <text evidence="2">The sequence shown here is derived from an EMBL/GenBank/DDBJ whole genome shotgun (WGS) entry which is preliminary data.</text>
</comment>
<protein>
    <submittedName>
        <fullName evidence="2">Uncharacterized protein</fullName>
    </submittedName>
</protein>
<evidence type="ECO:0000313" key="2">
    <source>
        <dbReference type="EMBL" id="PWA37916.1"/>
    </source>
</evidence>
<sequence>MAWIKNIKLTDTALDHSHKAKKVDNGLSYSNSPSLQHELYGVKATSYIDSKGSEVKHVNDYILRRGKKARRGSNGGGGGANMNRNHLVPRSKAQSKLTKCFGVTFGPCFLLLFTF</sequence>
<accession>A0A2U1KMA7</accession>
<gene>
    <name evidence="2" type="ORF">CTI12_AA584090</name>
</gene>
<keyword evidence="3" id="KW-1185">Reference proteome</keyword>
<proteinExistence type="predicted"/>
<dbReference type="EMBL" id="PKPP01016205">
    <property type="protein sequence ID" value="PWA37916.1"/>
    <property type="molecule type" value="Genomic_DNA"/>
</dbReference>
<evidence type="ECO:0000313" key="3">
    <source>
        <dbReference type="Proteomes" id="UP000245207"/>
    </source>
</evidence>